<evidence type="ECO:0000313" key="2">
    <source>
        <dbReference type="Proteomes" id="UP001303046"/>
    </source>
</evidence>
<name>A0ABR1DIH9_NECAM</name>
<evidence type="ECO:0000313" key="1">
    <source>
        <dbReference type="EMBL" id="KAK6749276.1"/>
    </source>
</evidence>
<protein>
    <submittedName>
        <fullName evidence="1">Uncharacterized protein</fullName>
    </submittedName>
</protein>
<accession>A0ABR1DIH9</accession>
<dbReference type="Proteomes" id="UP001303046">
    <property type="component" value="Unassembled WGS sequence"/>
</dbReference>
<organism evidence="1 2">
    <name type="scientific">Necator americanus</name>
    <name type="common">Human hookworm</name>
    <dbReference type="NCBI Taxonomy" id="51031"/>
    <lineage>
        <taxon>Eukaryota</taxon>
        <taxon>Metazoa</taxon>
        <taxon>Ecdysozoa</taxon>
        <taxon>Nematoda</taxon>
        <taxon>Chromadorea</taxon>
        <taxon>Rhabditida</taxon>
        <taxon>Rhabditina</taxon>
        <taxon>Rhabditomorpha</taxon>
        <taxon>Strongyloidea</taxon>
        <taxon>Ancylostomatidae</taxon>
        <taxon>Bunostominae</taxon>
        <taxon>Necator</taxon>
    </lineage>
</organism>
<dbReference type="EMBL" id="JAVFWL010000004">
    <property type="protein sequence ID" value="KAK6749276.1"/>
    <property type="molecule type" value="Genomic_DNA"/>
</dbReference>
<reference evidence="1 2" key="1">
    <citation type="submission" date="2023-08" db="EMBL/GenBank/DDBJ databases">
        <title>A Necator americanus chromosomal reference genome.</title>
        <authorList>
            <person name="Ilik V."/>
            <person name="Petrzelkova K.J."/>
            <person name="Pardy F."/>
            <person name="Fuh T."/>
            <person name="Niatou-Singa F.S."/>
            <person name="Gouil Q."/>
            <person name="Baker L."/>
            <person name="Ritchie M.E."/>
            <person name="Jex A.R."/>
            <person name="Gazzola D."/>
            <person name="Li H."/>
            <person name="Toshio Fujiwara R."/>
            <person name="Zhan B."/>
            <person name="Aroian R.V."/>
            <person name="Pafco B."/>
            <person name="Schwarz E.M."/>
        </authorList>
    </citation>
    <scope>NUCLEOTIDE SEQUENCE [LARGE SCALE GENOMIC DNA]</scope>
    <source>
        <strain evidence="1 2">Aroian</strain>
        <tissue evidence="1">Whole animal</tissue>
    </source>
</reference>
<gene>
    <name evidence="1" type="primary">Necator_chrIV.g15007</name>
    <name evidence="1" type="ORF">RB195_001712</name>
</gene>
<keyword evidence="2" id="KW-1185">Reference proteome</keyword>
<comment type="caution">
    <text evidence="1">The sequence shown here is derived from an EMBL/GenBank/DDBJ whole genome shotgun (WGS) entry which is preliminary data.</text>
</comment>
<sequence length="171" mass="19274">MRFNDNRCTRAVSDWVPRDIKRTTEDRRPDVQISSRSSSKKNMMLFVSHAKGGTTGLLWHAIGTNGRITGARLTSSKINGSQVTGNKQLQHKCIQLGEFRFALIFQTLRVGIRSRNSLVSLAELYLKTEKNSDEYDGVPAKFVRPLDHLLQSGWTSNRLNSSMSSVTWAEC</sequence>
<proteinExistence type="predicted"/>